<evidence type="ECO:0000313" key="2">
    <source>
        <dbReference type="Proteomes" id="UP001501436"/>
    </source>
</evidence>
<name>A0ABP9FN56_9SPHI</name>
<keyword evidence="2" id="KW-1185">Reference proteome</keyword>
<dbReference type="Proteomes" id="UP001501436">
    <property type="component" value="Unassembled WGS sequence"/>
</dbReference>
<protein>
    <recommendedName>
        <fullName evidence="3">Apea-like HEPN domain-containing protein</fullName>
    </recommendedName>
</protein>
<evidence type="ECO:0000313" key="1">
    <source>
        <dbReference type="EMBL" id="GAA4910164.1"/>
    </source>
</evidence>
<comment type="caution">
    <text evidence="1">The sequence shown here is derived from an EMBL/GenBank/DDBJ whole genome shotgun (WGS) entry which is preliminary data.</text>
</comment>
<evidence type="ECO:0008006" key="3">
    <source>
        <dbReference type="Google" id="ProtNLM"/>
    </source>
</evidence>
<dbReference type="EMBL" id="BAABJI010000001">
    <property type="protein sequence ID" value="GAA4910164.1"/>
    <property type="molecule type" value="Genomic_DNA"/>
</dbReference>
<gene>
    <name evidence="1" type="ORF">GCM10023313_11660</name>
</gene>
<proteinExistence type="predicted"/>
<sequence>MKLLIEKWLEDHKLPEAAEPLIWDAIICYKSGAYRASLLMSYLGFLVTIKHRILIGNKPNLLPLQKWNDKLSGLRNEDQWEAEVYSALQKKETTTGSGPSRTRTEDPYFPITDGVRQQITYWKDRRNDCAHNKDNIIIAAHIEAFWSFLMSNLPKMTLEGGMVSLLLKLDAYYDPNQTAAGTPLAPIVAEIHSSVEQSELPSFWTEAFTVVGGTNDWFHDLRNAFIFEVLRSSTIAIKGSLIEFIKRDEPKMLSYIDIHPEFVQMLDYSEQEIRAFWKTKTRQRTNPLKIYASLLRNNLIPDAEIEEANNFFAEKLEYTKDGLDRDILNQKGFDKVLYKKLFTDPDRSYWKFWETINSTVTGYLQYVEFLPLNNDIVQFICEELSKPYFSYYLAQGLENIFQNNAGKKQEFKNIATLGSIAIPDRLPSLA</sequence>
<organism evidence="1 2">
    <name type="scientific">Mucilaginibacter defluvii</name>
    <dbReference type="NCBI Taxonomy" id="1196019"/>
    <lineage>
        <taxon>Bacteria</taxon>
        <taxon>Pseudomonadati</taxon>
        <taxon>Bacteroidota</taxon>
        <taxon>Sphingobacteriia</taxon>
        <taxon>Sphingobacteriales</taxon>
        <taxon>Sphingobacteriaceae</taxon>
        <taxon>Mucilaginibacter</taxon>
    </lineage>
</organism>
<reference evidence="2" key="1">
    <citation type="journal article" date="2019" name="Int. J. Syst. Evol. Microbiol.">
        <title>The Global Catalogue of Microorganisms (GCM) 10K type strain sequencing project: providing services to taxonomists for standard genome sequencing and annotation.</title>
        <authorList>
            <consortium name="The Broad Institute Genomics Platform"/>
            <consortium name="The Broad Institute Genome Sequencing Center for Infectious Disease"/>
            <person name="Wu L."/>
            <person name="Ma J."/>
        </authorList>
    </citation>
    <scope>NUCLEOTIDE SEQUENCE [LARGE SCALE GENOMIC DNA]</scope>
    <source>
        <strain evidence="2">JCM 18283</strain>
    </source>
</reference>
<accession>A0ABP9FN56</accession>
<dbReference type="RefSeq" id="WP_345330009.1">
    <property type="nucleotide sequence ID" value="NZ_BAABJI010000001.1"/>
</dbReference>